<protein>
    <submittedName>
        <fullName evidence="2">Uncharacterized protein</fullName>
    </submittedName>
</protein>
<sequence>MPLTASRASAMLPRPFDDDNDHDGSPHLVDGRFHNVVRWDEVIRGHRHPRRLHRYPETQSVAS</sequence>
<organism evidence="2 3">
    <name type="scientific">Trachymyrmex cornetzi</name>
    <dbReference type="NCBI Taxonomy" id="471704"/>
    <lineage>
        <taxon>Eukaryota</taxon>
        <taxon>Metazoa</taxon>
        <taxon>Ecdysozoa</taxon>
        <taxon>Arthropoda</taxon>
        <taxon>Hexapoda</taxon>
        <taxon>Insecta</taxon>
        <taxon>Pterygota</taxon>
        <taxon>Neoptera</taxon>
        <taxon>Endopterygota</taxon>
        <taxon>Hymenoptera</taxon>
        <taxon>Apocrita</taxon>
        <taxon>Aculeata</taxon>
        <taxon>Formicoidea</taxon>
        <taxon>Formicidae</taxon>
        <taxon>Myrmicinae</taxon>
        <taxon>Trachymyrmex</taxon>
    </lineage>
</organism>
<proteinExistence type="predicted"/>
<evidence type="ECO:0000313" key="2">
    <source>
        <dbReference type="EMBL" id="KYN17661.1"/>
    </source>
</evidence>
<feature type="region of interest" description="Disordered" evidence="1">
    <location>
        <begin position="1"/>
        <end position="27"/>
    </location>
</feature>
<evidence type="ECO:0000256" key="1">
    <source>
        <dbReference type="SAM" id="MobiDB-lite"/>
    </source>
</evidence>
<reference evidence="2 3" key="1">
    <citation type="submission" date="2015-09" db="EMBL/GenBank/DDBJ databases">
        <title>Trachymyrmex cornetzi WGS genome.</title>
        <authorList>
            <person name="Nygaard S."/>
            <person name="Hu H."/>
            <person name="Boomsma J."/>
            <person name="Zhang G."/>
        </authorList>
    </citation>
    <scope>NUCLEOTIDE SEQUENCE [LARGE SCALE GENOMIC DNA]</scope>
    <source>
        <strain evidence="2">Tcor2-1</strain>
        <tissue evidence="2">Whole body</tissue>
    </source>
</reference>
<name>A0A195DXV9_9HYME</name>
<accession>A0A195DXV9</accession>
<dbReference type="EMBL" id="KQ980107">
    <property type="protein sequence ID" value="KYN17661.1"/>
    <property type="molecule type" value="Genomic_DNA"/>
</dbReference>
<gene>
    <name evidence="2" type="ORF">ALC57_10030</name>
</gene>
<evidence type="ECO:0000313" key="3">
    <source>
        <dbReference type="Proteomes" id="UP000078492"/>
    </source>
</evidence>
<keyword evidence="3" id="KW-1185">Reference proteome</keyword>
<dbReference type="AlphaFoldDB" id="A0A195DXV9"/>
<dbReference type="Proteomes" id="UP000078492">
    <property type="component" value="Unassembled WGS sequence"/>
</dbReference>